<organism evidence="2 3">
    <name type="scientific">Mammaliicoccus sciuri</name>
    <name type="common">Staphylococcus sciuri</name>
    <dbReference type="NCBI Taxonomy" id="1296"/>
    <lineage>
        <taxon>Bacteria</taxon>
        <taxon>Bacillati</taxon>
        <taxon>Bacillota</taxon>
        <taxon>Bacilli</taxon>
        <taxon>Bacillales</taxon>
        <taxon>Staphylococcaceae</taxon>
        <taxon>Mammaliicoccus</taxon>
    </lineage>
</organism>
<sequence>MDFTNENIARNIKSIRTHLGLSMEDFGKKFDPIAHKSLVSKWEKGLTKPSINRLKRISEIANISLNELLYDSPEEYLIDKLGDSIFDNIDGDIDIDGEYFVLSTLVEQYAKQKNIEYFENYSLLNQLDLDDLLKYVKSNINSVVRATIKVLSNIADYVKMQNDDIIRKKLPHELAEALIESKRNNSDIKPSLLLNNGFTLSTLEPYDLHEHVNTFDFTDHLKEFNSHYLKLLEQVDNNVYDPNILMADAYVIEGIIDRVLEKSNELEEDNHIFLPYLKFLENVKNEQLPKLIIDMNEELWNK</sequence>
<dbReference type="PROSITE" id="PS50943">
    <property type="entry name" value="HTH_CROC1"/>
    <property type="match status" value="1"/>
</dbReference>
<dbReference type="GO" id="GO:0003677">
    <property type="term" value="F:DNA binding"/>
    <property type="evidence" value="ECO:0007669"/>
    <property type="project" value="InterPro"/>
</dbReference>
<protein>
    <submittedName>
        <fullName evidence="2">XRE family transcriptional regulator</fullName>
    </submittedName>
</protein>
<feature type="domain" description="HTH cro/C1-type" evidence="1">
    <location>
        <begin position="12"/>
        <end position="68"/>
    </location>
</feature>
<dbReference type="SUPFAM" id="SSF47413">
    <property type="entry name" value="lambda repressor-like DNA-binding domains"/>
    <property type="match status" value="1"/>
</dbReference>
<name>A0AAJ4SKA7_MAMSC</name>
<accession>A0AAJ4SKA7</accession>
<evidence type="ECO:0000313" key="2">
    <source>
        <dbReference type="EMBL" id="RTX75402.1"/>
    </source>
</evidence>
<reference evidence="2 3" key="1">
    <citation type="submission" date="2018-10" db="EMBL/GenBank/DDBJ databases">
        <title>A collection Staphylococci species genome sequencing.</title>
        <authorList>
            <person name="Cole K."/>
        </authorList>
    </citation>
    <scope>NUCLEOTIDE SEQUENCE [LARGE SCALE GENOMIC DNA]</scope>
    <source>
        <strain evidence="3">NCTC 12218</strain>
    </source>
</reference>
<dbReference type="RefSeq" id="WP_126476364.1">
    <property type="nucleotide sequence ID" value="NZ_RXWV01000003.1"/>
</dbReference>
<dbReference type="Pfam" id="PF01381">
    <property type="entry name" value="HTH_3"/>
    <property type="match status" value="1"/>
</dbReference>
<proteinExistence type="predicted"/>
<dbReference type="InterPro" id="IPR001387">
    <property type="entry name" value="Cro/C1-type_HTH"/>
</dbReference>
<evidence type="ECO:0000313" key="3">
    <source>
        <dbReference type="Proteomes" id="UP000274792"/>
    </source>
</evidence>
<dbReference type="AlphaFoldDB" id="A0AAJ4SKA7"/>
<evidence type="ECO:0000259" key="1">
    <source>
        <dbReference type="PROSITE" id="PS50943"/>
    </source>
</evidence>
<dbReference type="CDD" id="cd00093">
    <property type="entry name" value="HTH_XRE"/>
    <property type="match status" value="1"/>
</dbReference>
<dbReference type="InterPro" id="IPR010982">
    <property type="entry name" value="Lambda_DNA-bd_dom_sf"/>
</dbReference>
<dbReference type="EMBL" id="RXWV01000003">
    <property type="protein sequence ID" value="RTX75402.1"/>
    <property type="molecule type" value="Genomic_DNA"/>
</dbReference>
<dbReference type="Proteomes" id="UP000274792">
    <property type="component" value="Unassembled WGS sequence"/>
</dbReference>
<dbReference type="Gene3D" id="1.10.260.40">
    <property type="entry name" value="lambda repressor-like DNA-binding domains"/>
    <property type="match status" value="1"/>
</dbReference>
<dbReference type="SMART" id="SM00530">
    <property type="entry name" value="HTH_XRE"/>
    <property type="match status" value="1"/>
</dbReference>
<comment type="caution">
    <text evidence="2">The sequence shown here is derived from an EMBL/GenBank/DDBJ whole genome shotgun (WGS) entry which is preliminary data.</text>
</comment>
<gene>
    <name evidence="2" type="ORF">CD117_00630</name>
</gene>